<proteinExistence type="predicted"/>
<evidence type="ECO:0000313" key="1">
    <source>
        <dbReference type="EMBL" id="KAJ2782600.1"/>
    </source>
</evidence>
<name>A0A9W8LI40_9FUNG</name>
<comment type="caution">
    <text evidence="1">The sequence shown here is derived from an EMBL/GenBank/DDBJ whole genome shotgun (WGS) entry which is preliminary data.</text>
</comment>
<reference evidence="1" key="1">
    <citation type="submission" date="2022-07" db="EMBL/GenBank/DDBJ databases">
        <title>Phylogenomic reconstructions and comparative analyses of Kickxellomycotina fungi.</title>
        <authorList>
            <person name="Reynolds N.K."/>
            <person name="Stajich J.E."/>
            <person name="Barry K."/>
            <person name="Grigoriev I.V."/>
            <person name="Crous P."/>
            <person name="Smith M.E."/>
        </authorList>
    </citation>
    <scope>NUCLEOTIDE SEQUENCE</scope>
    <source>
        <strain evidence="1">NBRC 105414</strain>
    </source>
</reference>
<gene>
    <name evidence="1" type="ORF">H4R18_002168</name>
</gene>
<dbReference type="EMBL" id="JANBUL010000068">
    <property type="protein sequence ID" value="KAJ2782600.1"/>
    <property type="molecule type" value="Genomic_DNA"/>
</dbReference>
<accession>A0A9W8LI40</accession>
<protein>
    <submittedName>
        <fullName evidence="1">Uncharacterized protein</fullName>
    </submittedName>
</protein>
<evidence type="ECO:0000313" key="2">
    <source>
        <dbReference type="Proteomes" id="UP001140217"/>
    </source>
</evidence>
<dbReference type="OrthoDB" id="5550688at2759"/>
<sequence length="220" mass="24249">MEEISITASTRVLQRIANRPLPAAKRLEIVISLDADDYLDTLGAANRIFEGTRAVSKLSLAIVYSPLPVTLEFIYRGLARLELCTDVSVDMMLGIIRGLPSLVELEVSMLSFGHASEDISVPEPGADCTVGLLDAQLERLEIEAARDKLGQDMLPDLIKYMMLAVPGLKFIRSHRVPRRPIAEFVDAYSKWHPHLAEIKLALSTFDSVAKPEPASIANLQ</sequence>
<dbReference type="AlphaFoldDB" id="A0A9W8LI40"/>
<organism evidence="1 2">
    <name type="scientific">Coemansia javaensis</name>
    <dbReference type="NCBI Taxonomy" id="2761396"/>
    <lineage>
        <taxon>Eukaryota</taxon>
        <taxon>Fungi</taxon>
        <taxon>Fungi incertae sedis</taxon>
        <taxon>Zoopagomycota</taxon>
        <taxon>Kickxellomycotina</taxon>
        <taxon>Kickxellomycetes</taxon>
        <taxon>Kickxellales</taxon>
        <taxon>Kickxellaceae</taxon>
        <taxon>Coemansia</taxon>
    </lineage>
</organism>
<keyword evidence="2" id="KW-1185">Reference proteome</keyword>
<dbReference type="Proteomes" id="UP001140217">
    <property type="component" value="Unassembled WGS sequence"/>
</dbReference>